<keyword evidence="4" id="KW-0539">Nucleus</keyword>
<evidence type="ECO:0000256" key="1">
    <source>
        <dbReference type="ARBA" id="ARBA00004123"/>
    </source>
</evidence>
<dbReference type="PANTHER" id="PTHR15272">
    <property type="entry name" value="CHROMATIN ASSEMBLY FACTOR 1 SUBUNIT A CAF-1 SUBUNIT A"/>
    <property type="match status" value="1"/>
</dbReference>
<feature type="domain" description="Chromatin assembly factor 1 subunit A dimerization" evidence="5">
    <location>
        <begin position="332"/>
        <end position="400"/>
    </location>
</feature>
<evidence type="ECO:0000256" key="3">
    <source>
        <dbReference type="ARBA" id="ARBA00023204"/>
    </source>
</evidence>
<dbReference type="Pfam" id="PF12253">
    <property type="entry name" value="CAF1A_dimeriz"/>
    <property type="match status" value="1"/>
</dbReference>
<dbReference type="GO" id="GO:0006334">
    <property type="term" value="P:nucleosome assembly"/>
    <property type="evidence" value="ECO:0007669"/>
    <property type="project" value="TreeGrafter"/>
</dbReference>
<keyword evidence="7" id="KW-1185">Reference proteome</keyword>
<reference evidence="6 7" key="1">
    <citation type="submission" date="2014-09" db="EMBL/GenBank/DDBJ databases">
        <authorList>
            <person name="Ellenberger Sabrina"/>
        </authorList>
    </citation>
    <scope>NUCLEOTIDE SEQUENCE [LARGE SCALE GENOMIC DNA]</scope>
    <source>
        <strain evidence="6 7">CBS 412.66</strain>
    </source>
</reference>
<dbReference type="STRING" id="35722.A0A0B7NGA5"/>
<dbReference type="InterPro" id="IPR022043">
    <property type="entry name" value="CAF1A_DD"/>
</dbReference>
<evidence type="ECO:0000313" key="7">
    <source>
        <dbReference type="Proteomes" id="UP000054107"/>
    </source>
</evidence>
<evidence type="ECO:0000313" key="6">
    <source>
        <dbReference type="EMBL" id="CEP13936.1"/>
    </source>
</evidence>
<keyword evidence="2" id="KW-0227">DNA damage</keyword>
<sequence length="531" mass="61060">METAVNDCKVNDSFKCSFQLTFYIHDNSIGYKTETIGRSSFHREWTSVMVIKHPILISSKYSCKSAIIQFREWRARVESTQTSIRSSDIPQEYVDLVAMLAHESDESLNSLANRLNDLLSPFEKNHEATFSFFKTIKQIIKMSAYQERYGLADVVLLMNGSPSTMPKRLSIFRWQAYDTTQFPPDVVNAATKKREKRKLFSTIFTNAFQSLSERERIDLLYDQNGSFIIESSLDEAMNTKTALFSSFKQQDYVSLAPIMQQSRKRLCPSFDTLFYVGLNDTFDLRQRFLKELPLETKLKRGILMQEVDLKKAWIDSIKTGAVTLKIKGLKMKLLQFHEDVRPAYFGTWTKGTGSQRTEVTGRRPFAKDSTLDYEYDSEAEWDHDVDGDDIYTLDPDEDEAVMLPTDEEEEFSTNFSITNGDEDESKWVVPEGYLSEDEGIHVGKLQKHKRRVVSRPAKWPIAGNKHFPMKPVIVGPSFETAEEPRNHPLLDLKIHMLVNVTNYYDNEGYSPFSTNIASKNPSSTSFFGQNK</sequence>
<evidence type="ECO:0000256" key="4">
    <source>
        <dbReference type="ARBA" id="ARBA00023242"/>
    </source>
</evidence>
<evidence type="ECO:0000256" key="2">
    <source>
        <dbReference type="ARBA" id="ARBA00022763"/>
    </source>
</evidence>
<dbReference type="Proteomes" id="UP000054107">
    <property type="component" value="Unassembled WGS sequence"/>
</dbReference>
<organism evidence="6 7">
    <name type="scientific">Parasitella parasitica</name>
    <dbReference type="NCBI Taxonomy" id="35722"/>
    <lineage>
        <taxon>Eukaryota</taxon>
        <taxon>Fungi</taxon>
        <taxon>Fungi incertae sedis</taxon>
        <taxon>Mucoromycota</taxon>
        <taxon>Mucoromycotina</taxon>
        <taxon>Mucoromycetes</taxon>
        <taxon>Mucorales</taxon>
        <taxon>Mucorineae</taxon>
        <taxon>Mucoraceae</taxon>
        <taxon>Parasitella</taxon>
    </lineage>
</organism>
<dbReference type="OrthoDB" id="440676at2759"/>
<evidence type="ECO:0000259" key="5">
    <source>
        <dbReference type="Pfam" id="PF12253"/>
    </source>
</evidence>
<gene>
    <name evidence="6" type="primary">PARPA_08079.1 scaffold 31632</name>
</gene>
<name>A0A0B7NGA5_9FUNG</name>
<proteinExistence type="predicted"/>
<dbReference type="EMBL" id="LN730723">
    <property type="protein sequence ID" value="CEP13936.1"/>
    <property type="molecule type" value="Genomic_DNA"/>
</dbReference>
<comment type="subcellular location">
    <subcellularLocation>
        <location evidence="1">Nucleus</location>
    </subcellularLocation>
</comment>
<dbReference type="GO" id="GO:0005634">
    <property type="term" value="C:nucleus"/>
    <property type="evidence" value="ECO:0007669"/>
    <property type="project" value="UniProtKB-SubCell"/>
</dbReference>
<accession>A0A0B7NGA5</accession>
<keyword evidence="3" id="KW-0234">DNA repair</keyword>
<dbReference type="AlphaFoldDB" id="A0A0B7NGA5"/>
<protein>
    <recommendedName>
        <fullName evidence="5">Chromatin assembly factor 1 subunit A dimerization domain-containing protein</fullName>
    </recommendedName>
</protein>
<dbReference type="GO" id="GO:0006281">
    <property type="term" value="P:DNA repair"/>
    <property type="evidence" value="ECO:0007669"/>
    <property type="project" value="UniProtKB-KW"/>
</dbReference>
<dbReference type="GO" id="GO:0033186">
    <property type="term" value="C:CAF-1 complex"/>
    <property type="evidence" value="ECO:0007669"/>
    <property type="project" value="TreeGrafter"/>
</dbReference>
<dbReference type="PANTHER" id="PTHR15272:SF0">
    <property type="entry name" value="CHROMATIN ASSEMBLY FACTOR 1 SUBUNIT A"/>
    <property type="match status" value="1"/>
</dbReference>